<keyword evidence="1" id="KW-0479">Metal-binding</keyword>
<dbReference type="PROSITE" id="PS50151">
    <property type="entry name" value="UVR"/>
    <property type="match status" value="1"/>
</dbReference>
<dbReference type="SUPFAM" id="SSF140125">
    <property type="entry name" value="Rabenosyn-5 Rab-binding domain-like"/>
    <property type="match status" value="1"/>
</dbReference>
<feature type="domain" description="UVR" evidence="6">
    <location>
        <begin position="500"/>
        <end position="535"/>
    </location>
</feature>
<dbReference type="SUPFAM" id="SSF57903">
    <property type="entry name" value="FYVE/PHD zinc finger"/>
    <property type="match status" value="2"/>
</dbReference>
<dbReference type="SMART" id="SM00064">
    <property type="entry name" value="FYVE"/>
    <property type="match status" value="2"/>
</dbReference>
<dbReference type="InterPro" id="IPR021565">
    <property type="entry name" value="Rbsn_Rab-bd"/>
</dbReference>
<dbReference type="PROSITE" id="PS50178">
    <property type="entry name" value="ZF_FYVE"/>
    <property type="match status" value="2"/>
</dbReference>
<dbReference type="EMBL" id="KZ995315">
    <property type="protein sequence ID" value="RKO90920.1"/>
    <property type="molecule type" value="Genomic_DNA"/>
</dbReference>
<feature type="domain" description="FYVE-type" evidence="7">
    <location>
        <begin position="117"/>
        <end position="182"/>
    </location>
</feature>
<evidence type="ECO:0000256" key="2">
    <source>
        <dbReference type="ARBA" id="ARBA00022771"/>
    </source>
</evidence>
<accession>A0A4P9WIG8</accession>
<dbReference type="InterPro" id="IPR017455">
    <property type="entry name" value="Znf_FYVE-rel"/>
</dbReference>
<dbReference type="Proteomes" id="UP000269721">
    <property type="component" value="Unassembled WGS sequence"/>
</dbReference>
<proteinExistence type="predicted"/>
<evidence type="ECO:0000259" key="6">
    <source>
        <dbReference type="PROSITE" id="PS50151"/>
    </source>
</evidence>
<dbReference type="GO" id="GO:0008270">
    <property type="term" value="F:zinc ion binding"/>
    <property type="evidence" value="ECO:0007669"/>
    <property type="project" value="UniProtKB-KW"/>
</dbReference>
<reference evidence="9" key="1">
    <citation type="journal article" date="2018" name="Nat. Microbiol.">
        <title>Leveraging single-cell genomics to expand the fungal tree of life.</title>
        <authorList>
            <person name="Ahrendt S.R."/>
            <person name="Quandt C.A."/>
            <person name="Ciobanu D."/>
            <person name="Clum A."/>
            <person name="Salamov A."/>
            <person name="Andreopoulos B."/>
            <person name="Cheng J.F."/>
            <person name="Woyke T."/>
            <person name="Pelin A."/>
            <person name="Henrissat B."/>
            <person name="Reynolds N.K."/>
            <person name="Benny G.L."/>
            <person name="Smith M.E."/>
            <person name="James T.Y."/>
            <person name="Grigoriev I.V."/>
        </authorList>
    </citation>
    <scope>NUCLEOTIDE SEQUENCE [LARGE SCALE GENOMIC DNA]</scope>
</reference>
<protein>
    <submittedName>
        <fullName evidence="8">FYVE zinc finger-domain-containing protein</fullName>
    </submittedName>
</protein>
<name>A0A4P9WIG8_9FUNG</name>
<dbReference type="Gene3D" id="4.10.860.20">
    <property type="entry name" value="Rabenosyn, Rab binding domain"/>
    <property type="match status" value="1"/>
</dbReference>
<dbReference type="InterPro" id="IPR013083">
    <property type="entry name" value="Znf_RING/FYVE/PHD"/>
</dbReference>
<dbReference type="InterPro" id="IPR036531">
    <property type="entry name" value="Rbsn_Rab-bd_sf"/>
</dbReference>
<dbReference type="InterPro" id="IPR000306">
    <property type="entry name" value="Znf_FYVE"/>
</dbReference>
<evidence type="ECO:0000256" key="3">
    <source>
        <dbReference type="ARBA" id="ARBA00022833"/>
    </source>
</evidence>
<feature type="domain" description="FYVE-type" evidence="7">
    <location>
        <begin position="265"/>
        <end position="330"/>
    </location>
</feature>
<feature type="region of interest" description="Disordered" evidence="5">
    <location>
        <begin position="456"/>
        <end position="501"/>
    </location>
</feature>
<dbReference type="OrthoDB" id="166134at2759"/>
<evidence type="ECO:0000259" key="7">
    <source>
        <dbReference type="PROSITE" id="PS50178"/>
    </source>
</evidence>
<organism evidence="8 9">
    <name type="scientific">Blyttiomyces helicus</name>
    <dbReference type="NCBI Taxonomy" id="388810"/>
    <lineage>
        <taxon>Eukaryota</taxon>
        <taxon>Fungi</taxon>
        <taxon>Fungi incertae sedis</taxon>
        <taxon>Chytridiomycota</taxon>
        <taxon>Chytridiomycota incertae sedis</taxon>
        <taxon>Chytridiomycetes</taxon>
        <taxon>Chytridiomycetes incertae sedis</taxon>
        <taxon>Blyttiomyces</taxon>
    </lineage>
</organism>
<gene>
    <name evidence="8" type="ORF">BDK51DRAFT_19621</name>
</gene>
<evidence type="ECO:0000313" key="9">
    <source>
        <dbReference type="Proteomes" id="UP000269721"/>
    </source>
</evidence>
<evidence type="ECO:0000313" key="8">
    <source>
        <dbReference type="EMBL" id="RKO90920.1"/>
    </source>
</evidence>
<keyword evidence="2 4" id="KW-0863">Zinc-finger</keyword>
<evidence type="ECO:0000256" key="4">
    <source>
        <dbReference type="PROSITE-ProRule" id="PRU00091"/>
    </source>
</evidence>
<keyword evidence="9" id="KW-1185">Reference proteome</keyword>
<dbReference type="AlphaFoldDB" id="A0A4P9WIG8"/>
<sequence>MVSLAQLNRHIDDLHSEDDTKEAILSWLRRTQRRVAAPFTRAAQKTSETLTSLTLDRITQPIAAGVGVVPPTFELNPNGTPTGGIREELTREMGGAGESDPGVETPINRGHWQREGANDVCASAGCGKSLGMRNGKHNCRRCGRLYCDAHSSYQMRLTTDARHDPVNGHWHRTCGSCFEGRDGYRDTSGVIRNRTRTFLQLRKVHIDRLHLESNKLEKRLDKVNFGAPFLGAIKPLPIRLPTLIYLCILFEFAAIDQTVVTWEDDSSATACPICNKGFRALVNRKHHCRLCGRVICGAEECSSIVPLHASEAADERHPDRVGEIRACRDCNSIVFRRRADRLDKPTTSPVVKAYQAISTCRARVEQVLPKFNEQLMILSSQVEIKLEDSAYLLAQKHRKSLMDYFAELDRLSKQIKALPAKSSDTRRIQENISLSTLQFLQTHMFTLRLMPNAGRRAPAPQTVVISSSPSSPAPPKPKRAAEPPKRPLSPGTQAELDVLEEQRRQVEGFIDEAVRRRKLEDAAMLRESLMELEDEIERRRAGGR</sequence>
<dbReference type="Gene3D" id="3.30.40.10">
    <property type="entry name" value="Zinc/RING finger domain, C3HC4 (zinc finger)"/>
    <property type="match status" value="2"/>
</dbReference>
<dbReference type="InterPro" id="IPR011011">
    <property type="entry name" value="Znf_FYVE_PHD"/>
</dbReference>
<dbReference type="Pfam" id="PF11464">
    <property type="entry name" value="Rbsn"/>
    <property type="match status" value="1"/>
</dbReference>
<evidence type="ECO:0000256" key="1">
    <source>
        <dbReference type="ARBA" id="ARBA00022723"/>
    </source>
</evidence>
<dbReference type="CDD" id="cd15737">
    <property type="entry name" value="FYVE2_Vac1p_like"/>
    <property type="match status" value="1"/>
</dbReference>
<keyword evidence="3" id="KW-0862">Zinc</keyword>
<dbReference type="PANTHER" id="PTHR23164">
    <property type="entry name" value="EARLY ENDOSOME ANTIGEN 1"/>
    <property type="match status" value="1"/>
</dbReference>
<dbReference type="PANTHER" id="PTHR23164:SF30">
    <property type="entry name" value="EARLY ENDOSOME ANTIGEN 1"/>
    <property type="match status" value="1"/>
</dbReference>
<evidence type="ECO:0000256" key="5">
    <source>
        <dbReference type="SAM" id="MobiDB-lite"/>
    </source>
</evidence>
<dbReference type="InterPro" id="IPR001943">
    <property type="entry name" value="UVR_dom"/>
</dbReference>
<dbReference type="Pfam" id="PF01363">
    <property type="entry name" value="FYVE"/>
    <property type="match status" value="2"/>
</dbReference>